<feature type="region of interest" description="Disordered" evidence="1">
    <location>
        <begin position="701"/>
        <end position="731"/>
    </location>
</feature>
<feature type="region of interest" description="Disordered" evidence="1">
    <location>
        <begin position="395"/>
        <end position="656"/>
    </location>
</feature>
<evidence type="ECO:0000313" key="3">
    <source>
        <dbReference type="Proteomes" id="UP000077266"/>
    </source>
</evidence>
<evidence type="ECO:0000256" key="1">
    <source>
        <dbReference type="SAM" id="MobiDB-lite"/>
    </source>
</evidence>
<feature type="compositionally biased region" description="Low complexity" evidence="1">
    <location>
        <begin position="1258"/>
        <end position="1269"/>
    </location>
</feature>
<accession>A0A165QA61</accession>
<organism evidence="2 3">
    <name type="scientific">Exidia glandulosa HHB12029</name>
    <dbReference type="NCBI Taxonomy" id="1314781"/>
    <lineage>
        <taxon>Eukaryota</taxon>
        <taxon>Fungi</taxon>
        <taxon>Dikarya</taxon>
        <taxon>Basidiomycota</taxon>
        <taxon>Agaricomycotina</taxon>
        <taxon>Agaricomycetes</taxon>
        <taxon>Auriculariales</taxon>
        <taxon>Exidiaceae</taxon>
        <taxon>Exidia</taxon>
    </lineage>
</organism>
<sequence length="1425" mass="152233">MRLLGSIWRLRRLSVVFVRTALATGLVLRQRQRHKTHNDHGPAGNAQDPPPPPPSHEPARKTTLTTETTPATQPTNQDHDMSAAAVLQAPTINAPSENWDDDFEFGASASTQGSAAHLAADSHRGPRKRASVALSETENWDDDYLHDDQQPGPSTQRRPSHTPRHSKGSTRTTTENWDDDFEDKSAAASPVREVAAWDSGDEHPERGASHQLQSRLPAQHRNEASFSSDDEDDHAEFGLNAHHDDDRTVTSSTRNRPFTMESVPEVPPLPAHSRLSPTRPMPLPASPTMSSFSATVSYAPSHYSSTAHLALRPTQSAGSSIDGQGRAFISHQPGVLRKPPPAASNNANRARRRLRKKSRPSRVDADIFELEDRGGYELTDEEARAARLARLAEHVSGMTSTETDLDEEPEDDDASYIPPVTPEPRGYYHQTSSRPHSSASGAVHGNHSVVSFAPGATPSSAIPVPAGTPSSSMAPSSPVRSPILSRLGSVKRWAKGARRLSTAPSDVSTTSPPAADPESSPASRPASMAFAQQRERARSPLGEPLNPGVHELQPLGASALQSKKSTNTLHQDENSKTSKSWFFRHDGGGPLRGRKSRDRMKDPPGNGANTSTTTTTSADLEQCPPNPVGFPRRGSAAGLEQEQEKEKDNEAKERRGILGLRRISLLGGGGHKRHRSGAEGNIAPTSPTETSFAGQLAGFSFPNEQRSPTEPDLLPPIALSPPSPSPPRKGAKLVAHTSEPIVQLDTSPSSVKFALSSQAASLGRNGTPTLEAQREVALRRNSLGDLKTLDGGLKIPARISRAQVGLKRDLGLVREFATCVDQLKQLQQAYLILLGELRILLESPASPTSPSSTSTRLFHLPRAPLARPSEGEPARKLQHIEHEYSIWWECAEVLIELGGTGANGPTSSASEPRNMGAAEEKERSGKRRERAVTLLSGEAPSTPSSSGPPQASPPSHWRASTGRHDLSQRQLVLLKQMLNSPDPATFVVGNVVAVTRARAREPSGTISVADSSFASAAGNSTSSESRVGLGLELPELDTRALSSSPVPSHGPSSPLSKARRGSRGITGLRELLKSFKRHGTAASSSVSNAATSRSDLPQTGSATTSSASVSAREDPPASTQATARQRKPRSSTGAQTVVSEQEAKRKREVHPNSPYGTVGAVPTAKTPRRPSLASLFRLAGSKSKISRQASQTETRRSEDADYSDWDRMESASDLDLPNGIAVPPVPETIRGSKRSRYSALQATPPATVRRTRSRSASRTRGASASRSSVNLAIPSTPSPSKGKALTSRMFRSTRPGSRDGPPPAAPSHGFAQALAGAAASNHVTPTQETENQRQQGRERSATTPSRRPVGSRSVSANHIPPVPHTDPLPSLPDPKVALTPENLGPLLDYAREVSARLSECVIELRTVLGQRNSPTPDIGSGSLPS</sequence>
<feature type="compositionally biased region" description="Basic residues" evidence="1">
    <location>
        <begin position="349"/>
        <end position="360"/>
    </location>
</feature>
<dbReference type="Proteomes" id="UP000077266">
    <property type="component" value="Unassembled WGS sequence"/>
</dbReference>
<feature type="region of interest" description="Disordered" evidence="1">
    <location>
        <begin position="29"/>
        <end position="78"/>
    </location>
</feature>
<dbReference type="OrthoDB" id="2554322at2759"/>
<feature type="region of interest" description="Disordered" evidence="1">
    <location>
        <begin position="114"/>
        <end position="286"/>
    </location>
</feature>
<feature type="compositionally biased region" description="Basic residues" evidence="1">
    <location>
        <begin position="158"/>
        <end position="168"/>
    </location>
</feature>
<dbReference type="STRING" id="1314781.A0A165QA61"/>
<feature type="compositionally biased region" description="Basic and acidic residues" evidence="1">
    <location>
        <begin position="1193"/>
        <end position="1210"/>
    </location>
</feature>
<feature type="compositionally biased region" description="Polar residues" evidence="1">
    <location>
        <begin position="1321"/>
        <end position="1334"/>
    </location>
</feature>
<feature type="compositionally biased region" description="Low complexity" evidence="1">
    <location>
        <begin position="844"/>
        <end position="855"/>
    </location>
</feature>
<feature type="compositionally biased region" description="Pro residues" evidence="1">
    <location>
        <begin position="718"/>
        <end position="727"/>
    </location>
</feature>
<feature type="compositionally biased region" description="Pro residues" evidence="1">
    <location>
        <begin position="1360"/>
        <end position="1372"/>
    </location>
</feature>
<feature type="region of interest" description="Disordered" evidence="1">
    <location>
        <begin position="1039"/>
        <end position="1063"/>
    </location>
</feature>
<feature type="compositionally biased region" description="Low complexity" evidence="1">
    <location>
        <begin position="1042"/>
        <end position="1056"/>
    </location>
</feature>
<feature type="region of interest" description="Disordered" evidence="1">
    <location>
        <begin position="331"/>
        <end position="361"/>
    </location>
</feature>
<dbReference type="InParanoid" id="A0A165QA61"/>
<feature type="region of interest" description="Disordered" evidence="1">
    <location>
        <begin position="844"/>
        <end position="874"/>
    </location>
</feature>
<evidence type="ECO:0000313" key="2">
    <source>
        <dbReference type="EMBL" id="KZW03312.1"/>
    </source>
</evidence>
<feature type="compositionally biased region" description="Low complexity" evidence="1">
    <location>
        <begin position="511"/>
        <end position="529"/>
    </location>
</feature>
<protein>
    <submittedName>
        <fullName evidence="2">Uncharacterized protein</fullName>
    </submittedName>
</protein>
<feature type="region of interest" description="Disordered" evidence="1">
    <location>
        <begin position="899"/>
        <end position="962"/>
    </location>
</feature>
<keyword evidence="3" id="KW-1185">Reference proteome</keyword>
<gene>
    <name evidence="2" type="ORF">EXIGLDRAFT_759179</name>
</gene>
<feature type="region of interest" description="Disordered" evidence="1">
    <location>
        <begin position="1076"/>
        <end position="1372"/>
    </location>
</feature>
<feature type="compositionally biased region" description="Polar residues" evidence="1">
    <location>
        <begin position="429"/>
        <end position="440"/>
    </location>
</feature>
<feature type="compositionally biased region" description="Acidic residues" evidence="1">
    <location>
        <begin position="403"/>
        <end position="414"/>
    </location>
</feature>
<proteinExistence type="predicted"/>
<feature type="compositionally biased region" description="Basic and acidic residues" evidence="1">
    <location>
        <begin position="642"/>
        <end position="656"/>
    </location>
</feature>
<feature type="compositionally biased region" description="Low complexity" evidence="1">
    <location>
        <begin position="469"/>
        <end position="482"/>
    </location>
</feature>
<reference evidence="2 3" key="1">
    <citation type="journal article" date="2016" name="Mol. Biol. Evol.">
        <title>Comparative Genomics of Early-Diverging Mushroom-Forming Fungi Provides Insights into the Origins of Lignocellulose Decay Capabilities.</title>
        <authorList>
            <person name="Nagy L.G."/>
            <person name="Riley R."/>
            <person name="Tritt A."/>
            <person name="Adam C."/>
            <person name="Daum C."/>
            <person name="Floudas D."/>
            <person name="Sun H."/>
            <person name="Yadav J.S."/>
            <person name="Pangilinan J."/>
            <person name="Larsson K.H."/>
            <person name="Matsuura K."/>
            <person name="Barry K."/>
            <person name="Labutti K."/>
            <person name="Kuo R."/>
            <person name="Ohm R.A."/>
            <person name="Bhattacharya S.S."/>
            <person name="Shirouzu T."/>
            <person name="Yoshinaga Y."/>
            <person name="Martin F.M."/>
            <person name="Grigoriev I.V."/>
            <person name="Hibbett D.S."/>
        </authorList>
    </citation>
    <scope>NUCLEOTIDE SEQUENCE [LARGE SCALE GENOMIC DNA]</scope>
    <source>
        <strain evidence="2 3">HHB12029</strain>
    </source>
</reference>
<feature type="compositionally biased region" description="Polar residues" evidence="1">
    <location>
        <begin position="559"/>
        <end position="569"/>
    </location>
</feature>
<feature type="compositionally biased region" description="Low complexity" evidence="1">
    <location>
        <begin position="62"/>
        <end position="75"/>
    </location>
</feature>
<dbReference type="EMBL" id="KV425884">
    <property type="protein sequence ID" value="KZW03312.1"/>
    <property type="molecule type" value="Genomic_DNA"/>
</dbReference>
<feature type="compositionally biased region" description="Low complexity" evidence="1">
    <location>
        <begin position="1344"/>
        <end position="1355"/>
    </location>
</feature>
<feature type="compositionally biased region" description="Low complexity" evidence="1">
    <location>
        <begin position="940"/>
        <end position="955"/>
    </location>
</feature>
<feature type="compositionally biased region" description="Polar residues" evidence="1">
    <location>
        <begin position="1130"/>
        <end position="1139"/>
    </location>
</feature>
<name>A0A165QA61_EXIGL</name>
<feature type="region of interest" description="Disordered" evidence="1">
    <location>
        <begin position="666"/>
        <end position="685"/>
    </location>
</feature>
<feature type="compositionally biased region" description="Low complexity" evidence="1">
    <location>
        <begin position="603"/>
        <end position="618"/>
    </location>
</feature>
<feature type="compositionally biased region" description="Low complexity" evidence="1">
    <location>
        <begin position="1081"/>
        <end position="1110"/>
    </location>
</feature>